<comment type="caution">
    <text evidence="1">The sequence shown here is derived from an EMBL/GenBank/DDBJ whole genome shotgun (WGS) entry which is preliminary data.</text>
</comment>
<evidence type="ECO:0000313" key="1">
    <source>
        <dbReference type="EMBL" id="KAJ1679370.1"/>
    </source>
</evidence>
<dbReference type="EMBL" id="JAMZIH010000423">
    <property type="protein sequence ID" value="KAJ1679370.1"/>
    <property type="molecule type" value="Genomic_DNA"/>
</dbReference>
<organism evidence="1 2">
    <name type="scientific">Spiromyces aspiralis</name>
    <dbReference type="NCBI Taxonomy" id="68401"/>
    <lineage>
        <taxon>Eukaryota</taxon>
        <taxon>Fungi</taxon>
        <taxon>Fungi incertae sedis</taxon>
        <taxon>Zoopagomycota</taxon>
        <taxon>Kickxellomycotina</taxon>
        <taxon>Kickxellomycetes</taxon>
        <taxon>Kickxellales</taxon>
        <taxon>Kickxellaceae</taxon>
        <taxon>Spiromyces</taxon>
    </lineage>
</organism>
<reference evidence="1" key="1">
    <citation type="submission" date="2022-06" db="EMBL/GenBank/DDBJ databases">
        <title>Phylogenomic reconstructions and comparative analyses of Kickxellomycotina fungi.</title>
        <authorList>
            <person name="Reynolds N.K."/>
            <person name="Stajich J.E."/>
            <person name="Barry K."/>
            <person name="Grigoriev I.V."/>
            <person name="Crous P."/>
            <person name="Smith M.E."/>
        </authorList>
    </citation>
    <scope>NUCLEOTIDE SEQUENCE</scope>
    <source>
        <strain evidence="1">RSA 2271</strain>
    </source>
</reference>
<evidence type="ECO:0000313" key="2">
    <source>
        <dbReference type="Proteomes" id="UP001145114"/>
    </source>
</evidence>
<proteinExistence type="predicted"/>
<dbReference type="Proteomes" id="UP001145114">
    <property type="component" value="Unassembled WGS sequence"/>
</dbReference>
<accession>A0ACC1HS32</accession>
<name>A0ACC1HS32_9FUNG</name>
<sequence>MSNNDKVDLCKTCVRNQQIVRQLLSDYLPDEKSPGYKEALHKAKEYQRSIEDRYPLVCDKCQEKVQTRLDQQAHWIRMKAFQEALARSTRERYEFDQRQLRRRKSREHRDGKQPLENGSATPTACPVLPKKGTVERETRRIVARPTLKDRKSAAAWLVTFFGGMLGINFVLTPYVYLSDIMAKTESMRSSGPYVLLPLSWARTWLKAAGIDLPAEVWLDPASPWLSIMALPALTAMLAWFNPYWLVIARNPTWSVSNKHAYQRLVLRLAIWRLAVVASKSVFRRVLPLVSVSQPGLESLLCYLVGGCYLIDLVMLAWALTRFKIRRPRIFGTASCGTIPEALDGNECMPDNQLSGGGTGALKYDASVEDASQSLFGLSIDQRRAIDDDSEYCVDDCSDSEEDLEDFGDVSRDTDVLQRLTRPPKSNRTHRSNDVASGTDSQPRAPSLASHIVRSHTSPVSRKYAAATTRGGYNNHGGNPDDFETQYSSLIKEFGSTTPLSPSGANKVRTRPCVWSVFGPDRINGQEDSNKMEIEFPASRPPTNNLTSPTASATRFPNGTYDQGRTVTDANTTWRLGRSGSLARTTFKPQSLVLPSRDPLSNATNELERMFSRRMTLAGDGGIMFAARRLVRDIITVSRLGSSVNLFFALVTTASCAVSVLIYPDWGVPRDVCLGSLVVYVMWLVLMLGHSPKSTLDVTAGGIGWLSGSAPVRGTTDRHLAARGEAAKRGTAESVALQVAWIVFVVAIVTAMLHYRFRADAPNSGSVPLPSSLPPG</sequence>
<gene>
    <name evidence="1" type="ORF">EV182_002194</name>
</gene>
<protein>
    <submittedName>
        <fullName evidence="1">Uncharacterized protein</fullName>
    </submittedName>
</protein>
<keyword evidence="2" id="KW-1185">Reference proteome</keyword>